<feature type="transmembrane region" description="Helical" evidence="1">
    <location>
        <begin position="57"/>
        <end position="75"/>
    </location>
</feature>
<protein>
    <recommendedName>
        <fullName evidence="4">PH domain-containing protein</fullName>
    </recommendedName>
</protein>
<feature type="transmembrane region" description="Helical" evidence="1">
    <location>
        <begin position="32"/>
        <end position="51"/>
    </location>
</feature>
<keyword evidence="1" id="KW-0472">Membrane</keyword>
<feature type="transmembrane region" description="Helical" evidence="1">
    <location>
        <begin position="188"/>
        <end position="211"/>
    </location>
</feature>
<dbReference type="AlphaFoldDB" id="A0A9Q2ZPM6"/>
<gene>
    <name evidence="2" type="ORF">KK103_00910</name>
</gene>
<proteinExistence type="predicted"/>
<sequence>MGETTVPAAVPVRLSVFDTVLRPRRSLVRSTALSIAFSAVPLAVALVWVSFPFRTWAVFAGIVVAMAAAVGVVFVRLHTAFIGIDDDGVTIRGVLTAHRRIPRDRVHSLVLATTFGSSVDRTVRELVAFDRIGTHLFRLRADVWGDDGLDRVVDALGVQVVEDARPVSVRTFAKRYPTSRAWYEQRAAFLLVGGLVVLVVGGLLAVEFAGLDAR</sequence>
<accession>A0A9Q2ZPM6</accession>
<name>A0A9Q2ZPM6_9MICO</name>
<keyword evidence="1" id="KW-1133">Transmembrane helix</keyword>
<evidence type="ECO:0000313" key="2">
    <source>
        <dbReference type="EMBL" id="MBT1540309.1"/>
    </source>
</evidence>
<reference evidence="2" key="1">
    <citation type="submission" date="2021-05" db="EMBL/GenBank/DDBJ databases">
        <title>Whole genome sequence of Curtobacterium flaccumfaciens pv. flaccumfaciens strain CFBP 3417.</title>
        <authorList>
            <person name="Osdaghi E."/>
            <person name="Taghouti G."/>
            <person name="Portier P."/>
            <person name="Fazliarab A."/>
            <person name="Taghavi S.M."/>
            <person name="Briand M."/>
            <person name="Le-Saux M."/>
            <person name="Jacques M.-A."/>
        </authorList>
    </citation>
    <scope>NUCLEOTIDE SEQUENCE</scope>
    <source>
        <strain evidence="2">CFBP 3417</strain>
    </source>
</reference>
<keyword evidence="1" id="KW-0812">Transmembrane</keyword>
<dbReference type="Proteomes" id="UP000709437">
    <property type="component" value="Unassembled WGS sequence"/>
</dbReference>
<organism evidence="2 3">
    <name type="scientific">Curtobacterium flaccumfaciens pv. flaccumfaciens</name>
    <dbReference type="NCBI Taxonomy" id="138532"/>
    <lineage>
        <taxon>Bacteria</taxon>
        <taxon>Bacillati</taxon>
        <taxon>Actinomycetota</taxon>
        <taxon>Actinomycetes</taxon>
        <taxon>Micrococcales</taxon>
        <taxon>Microbacteriaceae</taxon>
        <taxon>Curtobacterium</taxon>
    </lineage>
</organism>
<evidence type="ECO:0000313" key="3">
    <source>
        <dbReference type="Proteomes" id="UP000709437"/>
    </source>
</evidence>
<evidence type="ECO:0000256" key="1">
    <source>
        <dbReference type="SAM" id="Phobius"/>
    </source>
</evidence>
<comment type="caution">
    <text evidence="2">The sequence shown here is derived from an EMBL/GenBank/DDBJ whole genome shotgun (WGS) entry which is preliminary data.</text>
</comment>
<evidence type="ECO:0008006" key="4">
    <source>
        <dbReference type="Google" id="ProtNLM"/>
    </source>
</evidence>
<dbReference type="RefSeq" id="WP_042541123.1">
    <property type="nucleotide sequence ID" value="NZ_JAHEWX010000001.1"/>
</dbReference>
<dbReference type="EMBL" id="JAHEWX010000001">
    <property type="protein sequence ID" value="MBT1540309.1"/>
    <property type="molecule type" value="Genomic_DNA"/>
</dbReference>